<dbReference type="EMBL" id="QWEG01000004">
    <property type="protein sequence ID" value="RHW41675.1"/>
    <property type="molecule type" value="Genomic_DNA"/>
</dbReference>
<dbReference type="NCBIfam" id="TIGR00170">
    <property type="entry name" value="leuC"/>
    <property type="match status" value="1"/>
</dbReference>
<feature type="binding site" evidence="13">
    <location>
        <position position="348"/>
    </location>
    <ligand>
        <name>[4Fe-4S] cluster</name>
        <dbReference type="ChEBI" id="CHEBI:49883"/>
    </ligand>
</feature>
<dbReference type="Proteomes" id="UP000284416">
    <property type="component" value="Unassembled WGS sequence"/>
</dbReference>
<dbReference type="InterPro" id="IPR033941">
    <property type="entry name" value="IPMI_cat"/>
</dbReference>
<organism evidence="15 16">
    <name type="scientific">Neobacillus notoginsengisoli</name>
    <dbReference type="NCBI Taxonomy" id="1578198"/>
    <lineage>
        <taxon>Bacteria</taxon>
        <taxon>Bacillati</taxon>
        <taxon>Bacillota</taxon>
        <taxon>Bacilli</taxon>
        <taxon>Bacillales</taxon>
        <taxon>Bacillaceae</taxon>
        <taxon>Neobacillus</taxon>
    </lineage>
</organism>
<comment type="catalytic activity">
    <reaction evidence="1 13">
        <text>(2R,3S)-3-isopropylmalate = (2S)-2-isopropylmalate</text>
        <dbReference type="Rhea" id="RHEA:32287"/>
        <dbReference type="ChEBI" id="CHEBI:1178"/>
        <dbReference type="ChEBI" id="CHEBI:35121"/>
        <dbReference type="EC" id="4.2.1.33"/>
    </reaction>
</comment>
<evidence type="ECO:0000256" key="7">
    <source>
        <dbReference type="ARBA" id="ARBA00022723"/>
    </source>
</evidence>
<dbReference type="GO" id="GO:0046872">
    <property type="term" value="F:metal ion binding"/>
    <property type="evidence" value="ECO:0007669"/>
    <property type="project" value="UniProtKB-KW"/>
</dbReference>
<keyword evidence="7 13" id="KW-0479">Metal-binding</keyword>
<dbReference type="UniPathway" id="UPA00048">
    <property type="reaction ID" value="UER00071"/>
</dbReference>
<dbReference type="RefSeq" id="WP_118920257.1">
    <property type="nucleotide sequence ID" value="NZ_QWEG01000004.1"/>
</dbReference>
<dbReference type="CDD" id="cd01583">
    <property type="entry name" value="IPMI"/>
    <property type="match status" value="1"/>
</dbReference>
<dbReference type="SUPFAM" id="SSF53732">
    <property type="entry name" value="Aconitase iron-sulfur domain"/>
    <property type="match status" value="1"/>
</dbReference>
<comment type="function">
    <text evidence="2 13">Catalyzes the isomerization between 2-isopropylmalate and 3-isopropylmalate, via the formation of 2-isopropylmaleate.</text>
</comment>
<dbReference type="PANTHER" id="PTHR43822">
    <property type="entry name" value="HOMOACONITASE, MITOCHONDRIAL-RELATED"/>
    <property type="match status" value="1"/>
</dbReference>
<dbReference type="Pfam" id="PF00330">
    <property type="entry name" value="Aconitase"/>
    <property type="match status" value="1"/>
</dbReference>
<comment type="catalytic activity">
    <reaction evidence="12">
        <text>citrate = D-threo-isocitrate</text>
        <dbReference type="Rhea" id="RHEA:10336"/>
        <dbReference type="ChEBI" id="CHEBI:15562"/>
        <dbReference type="ChEBI" id="CHEBI:16947"/>
        <dbReference type="EC" id="4.2.1.3"/>
    </reaction>
</comment>
<accession>A0A417YWE4</accession>
<feature type="domain" description="Aconitase/3-isopropylmalate dehydratase large subunit alpha/beta/alpha" evidence="14">
    <location>
        <begin position="9"/>
        <end position="458"/>
    </location>
</feature>
<evidence type="ECO:0000256" key="8">
    <source>
        <dbReference type="ARBA" id="ARBA00023004"/>
    </source>
</evidence>
<dbReference type="OrthoDB" id="9802769at2"/>
<evidence type="ECO:0000313" key="16">
    <source>
        <dbReference type="Proteomes" id="UP000284416"/>
    </source>
</evidence>
<dbReference type="Gene3D" id="3.30.499.10">
    <property type="entry name" value="Aconitase, domain 3"/>
    <property type="match status" value="2"/>
</dbReference>
<dbReference type="PROSITE" id="PS01244">
    <property type="entry name" value="ACONITASE_2"/>
    <property type="match status" value="1"/>
</dbReference>
<evidence type="ECO:0000259" key="14">
    <source>
        <dbReference type="Pfam" id="PF00330"/>
    </source>
</evidence>
<keyword evidence="11 13" id="KW-0100">Branched-chain amino acid biosynthesis</keyword>
<protein>
    <recommendedName>
        <fullName evidence="13">3-isopropylmalate dehydratase large subunit</fullName>
        <ecNumber evidence="13">4.2.1.33</ecNumber>
    </recommendedName>
    <alternativeName>
        <fullName evidence="13">Alpha-IPM isomerase</fullName>
        <shortName evidence="13">IPMI</shortName>
    </alternativeName>
    <alternativeName>
        <fullName evidence="13">Isopropylmalate isomerase</fullName>
    </alternativeName>
</protein>
<keyword evidence="6 13" id="KW-0028">Amino-acid biosynthesis</keyword>
<comment type="cofactor">
    <cofactor evidence="13">
        <name>[4Fe-4S] cluster</name>
        <dbReference type="ChEBI" id="CHEBI:49883"/>
    </cofactor>
    <text evidence="13">Binds 1 [4Fe-4S] cluster per subunit.</text>
</comment>
<proteinExistence type="inferred from homology"/>
<dbReference type="InterPro" id="IPR050067">
    <property type="entry name" value="IPM_dehydratase_rel_enz"/>
</dbReference>
<evidence type="ECO:0000256" key="3">
    <source>
        <dbReference type="ARBA" id="ARBA00004729"/>
    </source>
</evidence>
<evidence type="ECO:0000256" key="10">
    <source>
        <dbReference type="ARBA" id="ARBA00023239"/>
    </source>
</evidence>
<evidence type="ECO:0000256" key="11">
    <source>
        <dbReference type="ARBA" id="ARBA00023304"/>
    </source>
</evidence>
<keyword evidence="16" id="KW-1185">Reference proteome</keyword>
<dbReference type="GO" id="GO:0009098">
    <property type="term" value="P:L-leucine biosynthetic process"/>
    <property type="evidence" value="ECO:0007669"/>
    <property type="project" value="UniProtKB-UniRule"/>
</dbReference>
<keyword evidence="4 13" id="KW-0432">Leucine biosynthesis</keyword>
<keyword evidence="8 13" id="KW-0408">Iron</keyword>
<evidence type="ECO:0000256" key="1">
    <source>
        <dbReference type="ARBA" id="ARBA00000491"/>
    </source>
</evidence>
<comment type="similarity">
    <text evidence="13">Belongs to the aconitase/IPM isomerase family. LeuC type 1 subfamily.</text>
</comment>
<dbReference type="HAMAP" id="MF_01026">
    <property type="entry name" value="LeuC_type1"/>
    <property type="match status" value="1"/>
</dbReference>
<dbReference type="InterPro" id="IPR018136">
    <property type="entry name" value="Aconitase_4Fe-4S_BS"/>
</dbReference>
<keyword evidence="5 13" id="KW-0004">4Fe-4S</keyword>
<dbReference type="GO" id="GO:0051539">
    <property type="term" value="F:4 iron, 4 sulfur cluster binding"/>
    <property type="evidence" value="ECO:0007669"/>
    <property type="project" value="UniProtKB-KW"/>
</dbReference>
<sequence>MHTAKTIIEKIWDSHIVHQEEGRPDLLYIDLHLVHEVTSPQAFEGLRMNGRTVRRPDLTFATMDHNVPTKNQSVIKDLVSRKQIDTLQQNCAEFNIPLADITHPDNGIVHVIGPELGLTQPGKTIVCGDSHTSTHGAFGALAFGIGTSEVEHVLATQTLWQQRPKTLNIKVNGKLGYGVTAKDLILAIIAQNGVRFGTGYVIEYTGEAIRSLSMEERMTVCNMSIEAGARAGLITPDETTFTYLRGRRYAPQGENFEKAVEKWRALVTDEGAVYDKTIEIDASKIAPQVTWGTNPGMCIPVDATIPTPESAATENEKQEIVRALDYMGLEGGQPISSVTIEHVFIGSCTNSRLSDLRRAASVIQGRAVNPTVRAIVVPGSKSVKTAAEQEGLDVIFKNAGFEWRDAGCSMCLAMNDDFVPPGERCASTSNRNFEGRQGTGARTHLVSPEMAAAAAIEGRFVDIREYATVGVI</sequence>
<comment type="caution">
    <text evidence="15">The sequence shown here is derived from an EMBL/GenBank/DDBJ whole genome shotgun (WGS) entry which is preliminary data.</text>
</comment>
<feature type="binding site" evidence="13">
    <location>
        <position position="411"/>
    </location>
    <ligand>
        <name>[4Fe-4S] cluster</name>
        <dbReference type="ChEBI" id="CHEBI:49883"/>
    </ligand>
</feature>
<dbReference type="NCBIfam" id="NF009116">
    <property type="entry name" value="PRK12466.1"/>
    <property type="match status" value="1"/>
</dbReference>
<keyword evidence="10 13" id="KW-0456">Lyase</keyword>
<dbReference type="PRINTS" id="PR00415">
    <property type="entry name" value="ACONITASE"/>
</dbReference>
<comment type="pathway">
    <text evidence="3 13">Amino-acid biosynthesis; L-leucine biosynthesis; L-leucine from 3-methyl-2-oxobutanoate: step 2/4.</text>
</comment>
<dbReference type="InterPro" id="IPR036008">
    <property type="entry name" value="Aconitase_4Fe-4S_dom"/>
</dbReference>
<dbReference type="GO" id="GO:0003861">
    <property type="term" value="F:3-isopropylmalate dehydratase activity"/>
    <property type="evidence" value="ECO:0007669"/>
    <property type="project" value="UniProtKB-UniRule"/>
</dbReference>
<dbReference type="FunFam" id="3.30.499.10:FF:000007">
    <property type="entry name" value="3-isopropylmalate dehydratase large subunit"/>
    <property type="match status" value="1"/>
</dbReference>
<evidence type="ECO:0000256" key="2">
    <source>
        <dbReference type="ARBA" id="ARBA00002695"/>
    </source>
</evidence>
<dbReference type="NCBIfam" id="NF004016">
    <property type="entry name" value="PRK05478.1"/>
    <property type="match status" value="1"/>
</dbReference>
<dbReference type="InterPro" id="IPR001030">
    <property type="entry name" value="Acoase/IPM_deHydtase_lsu_aba"/>
</dbReference>
<dbReference type="InterPro" id="IPR015931">
    <property type="entry name" value="Acnase/IPM_dHydase_lsu_aba_1/3"/>
</dbReference>
<feature type="binding site" evidence="13">
    <location>
        <position position="408"/>
    </location>
    <ligand>
        <name>[4Fe-4S] cluster</name>
        <dbReference type="ChEBI" id="CHEBI:49883"/>
    </ligand>
</feature>
<reference evidence="15 16" key="1">
    <citation type="journal article" date="2017" name="Int. J. Syst. Evol. Microbiol.">
        <title>Bacillus notoginsengisoli sp. nov., a novel bacterium isolated from the rhizosphere of Panax notoginseng.</title>
        <authorList>
            <person name="Zhang M.Y."/>
            <person name="Cheng J."/>
            <person name="Cai Y."/>
            <person name="Zhang T.Y."/>
            <person name="Wu Y.Y."/>
            <person name="Manikprabhu D."/>
            <person name="Li W.J."/>
            <person name="Zhang Y.X."/>
        </authorList>
    </citation>
    <scope>NUCLEOTIDE SEQUENCE [LARGE SCALE GENOMIC DNA]</scope>
    <source>
        <strain evidence="15 16">JCM 30743</strain>
    </source>
</reference>
<keyword evidence="9 13" id="KW-0411">Iron-sulfur</keyword>
<evidence type="ECO:0000256" key="4">
    <source>
        <dbReference type="ARBA" id="ARBA00022430"/>
    </source>
</evidence>
<dbReference type="PANTHER" id="PTHR43822:SF9">
    <property type="entry name" value="3-ISOPROPYLMALATE DEHYDRATASE"/>
    <property type="match status" value="1"/>
</dbReference>
<dbReference type="PROSITE" id="PS00450">
    <property type="entry name" value="ACONITASE_1"/>
    <property type="match status" value="1"/>
</dbReference>
<dbReference type="GO" id="GO:0003994">
    <property type="term" value="F:aconitate hydratase activity"/>
    <property type="evidence" value="ECO:0007669"/>
    <property type="project" value="UniProtKB-EC"/>
</dbReference>
<evidence type="ECO:0000256" key="9">
    <source>
        <dbReference type="ARBA" id="ARBA00023014"/>
    </source>
</evidence>
<dbReference type="InterPro" id="IPR004430">
    <property type="entry name" value="3-IsopropMal_deHydase_lsu"/>
</dbReference>
<evidence type="ECO:0000256" key="13">
    <source>
        <dbReference type="HAMAP-Rule" id="MF_01026"/>
    </source>
</evidence>
<dbReference type="EC" id="4.2.1.33" evidence="13"/>
<comment type="subunit">
    <text evidence="13">Heterodimer of LeuC and LeuD.</text>
</comment>
<name>A0A417YWE4_9BACI</name>
<evidence type="ECO:0000256" key="12">
    <source>
        <dbReference type="ARBA" id="ARBA00023501"/>
    </source>
</evidence>
<gene>
    <name evidence="13 15" type="primary">leuC</name>
    <name evidence="15" type="ORF">D1B31_08155</name>
</gene>
<dbReference type="AlphaFoldDB" id="A0A417YWE4"/>
<evidence type="ECO:0000256" key="5">
    <source>
        <dbReference type="ARBA" id="ARBA00022485"/>
    </source>
</evidence>
<evidence type="ECO:0000313" key="15">
    <source>
        <dbReference type="EMBL" id="RHW41675.1"/>
    </source>
</evidence>
<evidence type="ECO:0000256" key="6">
    <source>
        <dbReference type="ARBA" id="ARBA00022605"/>
    </source>
</evidence>